<dbReference type="OrthoDB" id="242858at2"/>
<proteinExistence type="predicted"/>
<dbReference type="InterPro" id="IPR027558">
    <property type="entry name" value="Pre_pil_HX9DG_C"/>
</dbReference>
<dbReference type="InterPro" id="IPR045584">
    <property type="entry name" value="Pilin-like"/>
</dbReference>
<dbReference type="InterPro" id="IPR011453">
    <property type="entry name" value="DUF1559"/>
</dbReference>
<dbReference type="NCBIfam" id="TIGR02532">
    <property type="entry name" value="IV_pilin_GFxxxE"/>
    <property type="match status" value="1"/>
</dbReference>
<evidence type="ECO:0000259" key="1">
    <source>
        <dbReference type="Pfam" id="PF07596"/>
    </source>
</evidence>
<sequence>MRTSFFANHSKKKNCIGFTLVELLVVIAIIGVLVGLLLPAVQAAREAARRSQCTNNLKQIGLGLLNFESTNKHFPPGQFKPAGLKENAALAWPVWHLPYMEQQTLYDRIDFTVDLRHQPNNMPDYTGPVNTVIPAYICPSTGRRQKYRGEDNRISGIGAITGGDGLACMDYMGNKGPGEDIKNPVNGVEYVKTDNSFFEVFRGVLLDIESGHDDGGFDCILNPKKSCSADVVSVRQITDGLSNTFIVMESSGKGCEEELTAANQLNRTPTKELSGAWASEKNISGIDVSPETSIQGTTSAINPPEKIHFAKEELFSDHSGGVQVLMCDGSVHFLSNDTPFEVYIALSSRDGEELANVDSL</sequence>
<evidence type="ECO:0000313" key="3">
    <source>
        <dbReference type="Proteomes" id="UP000319852"/>
    </source>
</evidence>
<evidence type="ECO:0000313" key="2">
    <source>
        <dbReference type="EMBL" id="QDT01164.1"/>
    </source>
</evidence>
<dbReference type="SUPFAM" id="SSF54523">
    <property type="entry name" value="Pili subunits"/>
    <property type="match status" value="1"/>
</dbReference>
<protein>
    <recommendedName>
        <fullName evidence="1">DUF1559 domain-containing protein</fullName>
    </recommendedName>
</protein>
<dbReference type="Pfam" id="PF07596">
    <property type="entry name" value="SBP_bac_10"/>
    <property type="match status" value="1"/>
</dbReference>
<dbReference type="Pfam" id="PF07963">
    <property type="entry name" value="N_methyl"/>
    <property type="match status" value="1"/>
</dbReference>
<feature type="domain" description="DUF1559" evidence="1">
    <location>
        <begin position="42"/>
        <end position="338"/>
    </location>
</feature>
<reference evidence="2 3" key="1">
    <citation type="submission" date="2019-02" db="EMBL/GenBank/DDBJ databases">
        <title>Deep-cultivation of Planctomycetes and their phenomic and genomic characterization uncovers novel biology.</title>
        <authorList>
            <person name="Wiegand S."/>
            <person name="Jogler M."/>
            <person name="Boedeker C."/>
            <person name="Pinto D."/>
            <person name="Vollmers J."/>
            <person name="Rivas-Marin E."/>
            <person name="Kohn T."/>
            <person name="Peeters S.H."/>
            <person name="Heuer A."/>
            <person name="Rast P."/>
            <person name="Oberbeckmann S."/>
            <person name="Bunk B."/>
            <person name="Jeske O."/>
            <person name="Meyerdierks A."/>
            <person name="Storesund J.E."/>
            <person name="Kallscheuer N."/>
            <person name="Luecker S."/>
            <person name="Lage O.M."/>
            <person name="Pohl T."/>
            <person name="Merkel B.J."/>
            <person name="Hornburger P."/>
            <person name="Mueller R.-W."/>
            <person name="Bruemmer F."/>
            <person name="Labrenz M."/>
            <person name="Spormann A.M."/>
            <person name="Op den Camp H."/>
            <person name="Overmann J."/>
            <person name="Amann R."/>
            <person name="Jetten M.S.M."/>
            <person name="Mascher T."/>
            <person name="Medema M.H."/>
            <person name="Devos D.P."/>
            <person name="Kaster A.-K."/>
            <person name="Ovreas L."/>
            <person name="Rohde M."/>
            <person name="Galperin M.Y."/>
            <person name="Jogler C."/>
        </authorList>
    </citation>
    <scope>NUCLEOTIDE SEQUENCE [LARGE SCALE GENOMIC DNA]</scope>
    <source>
        <strain evidence="2 3">HG15A2</strain>
    </source>
</reference>
<keyword evidence="3" id="KW-1185">Reference proteome</keyword>
<accession>A0A517N213</accession>
<dbReference type="KEGG" id="amob:HG15A2_45060"/>
<name>A0A517N213_9BACT</name>
<dbReference type="InterPro" id="IPR012902">
    <property type="entry name" value="N_methyl_site"/>
</dbReference>
<dbReference type="Proteomes" id="UP000319852">
    <property type="component" value="Chromosome"/>
</dbReference>
<gene>
    <name evidence="2" type="ORF">HG15A2_45060</name>
</gene>
<dbReference type="PANTHER" id="PTHR30093:SF2">
    <property type="entry name" value="TYPE II SECRETION SYSTEM PROTEIN H"/>
    <property type="match status" value="1"/>
</dbReference>
<dbReference type="RefSeq" id="WP_145063156.1">
    <property type="nucleotide sequence ID" value="NZ_CP036263.1"/>
</dbReference>
<dbReference type="NCBIfam" id="TIGR04294">
    <property type="entry name" value="pre_pil_HX9DG"/>
    <property type="match status" value="1"/>
</dbReference>
<dbReference type="PANTHER" id="PTHR30093">
    <property type="entry name" value="GENERAL SECRETION PATHWAY PROTEIN G"/>
    <property type="match status" value="1"/>
</dbReference>
<dbReference type="AlphaFoldDB" id="A0A517N213"/>
<dbReference type="EMBL" id="CP036263">
    <property type="protein sequence ID" value="QDT01164.1"/>
    <property type="molecule type" value="Genomic_DNA"/>
</dbReference>
<organism evidence="2 3">
    <name type="scientific">Adhaeretor mobilis</name>
    <dbReference type="NCBI Taxonomy" id="1930276"/>
    <lineage>
        <taxon>Bacteria</taxon>
        <taxon>Pseudomonadati</taxon>
        <taxon>Planctomycetota</taxon>
        <taxon>Planctomycetia</taxon>
        <taxon>Pirellulales</taxon>
        <taxon>Lacipirellulaceae</taxon>
        <taxon>Adhaeretor</taxon>
    </lineage>
</organism>
<dbReference type="Gene3D" id="3.30.700.10">
    <property type="entry name" value="Glycoprotein, Type 4 Pilin"/>
    <property type="match status" value="1"/>
</dbReference>